<evidence type="ECO:0000313" key="2">
    <source>
        <dbReference type="EMBL" id="CAE0254936.1"/>
    </source>
</evidence>
<gene>
    <name evidence="1" type="ORF">PBIL07802_LOCUS17183</name>
    <name evidence="2" type="ORF">PBIL07802_LOCUS17187</name>
</gene>
<dbReference type="EMBL" id="HBIB01026556">
    <property type="protein sequence ID" value="CAE0254932.1"/>
    <property type="molecule type" value="Transcribed_RNA"/>
</dbReference>
<dbReference type="EMBL" id="HBIB01026565">
    <property type="protein sequence ID" value="CAE0254936.1"/>
    <property type="molecule type" value="Transcribed_RNA"/>
</dbReference>
<reference evidence="2" key="1">
    <citation type="submission" date="2021-01" db="EMBL/GenBank/DDBJ databases">
        <authorList>
            <person name="Corre E."/>
            <person name="Pelletier E."/>
            <person name="Niang G."/>
            <person name="Scheremetjew M."/>
            <person name="Finn R."/>
            <person name="Kale V."/>
            <person name="Holt S."/>
            <person name="Cochrane G."/>
            <person name="Meng A."/>
            <person name="Brown T."/>
            <person name="Cohen L."/>
        </authorList>
    </citation>
    <scope>NUCLEOTIDE SEQUENCE</scope>
    <source>
        <strain evidence="2">NIES-2562</strain>
    </source>
</reference>
<organism evidence="2">
    <name type="scientific">Palpitomonas bilix</name>
    <dbReference type="NCBI Taxonomy" id="652834"/>
    <lineage>
        <taxon>Eukaryota</taxon>
        <taxon>Eukaryota incertae sedis</taxon>
    </lineage>
</organism>
<dbReference type="AlphaFoldDB" id="A0A7S3G9W8"/>
<evidence type="ECO:0000313" key="1">
    <source>
        <dbReference type="EMBL" id="CAE0254932.1"/>
    </source>
</evidence>
<sequence>MPTYCACVYIYLAERRGAVSEKHQNVSMLGFDVCMHNAQQRKGEWVCSVQLPFSHAQKAASALHTPIPNDWIIEPFFRLWRQQGVDRWEGGKLKKCSPVSMV</sequence>
<protein>
    <submittedName>
        <fullName evidence="2">Uncharacterized protein</fullName>
    </submittedName>
</protein>
<accession>A0A7S3G9W8</accession>
<proteinExistence type="predicted"/>
<name>A0A7S3G9W8_9EUKA</name>